<keyword evidence="3" id="KW-0805">Transcription regulation</keyword>
<evidence type="ECO:0000256" key="3">
    <source>
        <dbReference type="ARBA" id="ARBA00023015"/>
    </source>
</evidence>
<organism evidence="7">
    <name type="scientific">Zea mays</name>
    <name type="common">Maize</name>
    <dbReference type="NCBI Taxonomy" id="4577"/>
    <lineage>
        <taxon>Eukaryota</taxon>
        <taxon>Viridiplantae</taxon>
        <taxon>Streptophyta</taxon>
        <taxon>Embryophyta</taxon>
        <taxon>Tracheophyta</taxon>
        <taxon>Spermatophyta</taxon>
        <taxon>Magnoliopsida</taxon>
        <taxon>Liliopsida</taxon>
        <taxon>Poales</taxon>
        <taxon>Poaceae</taxon>
        <taxon>PACMAD clade</taxon>
        <taxon>Panicoideae</taxon>
        <taxon>Andropogonodae</taxon>
        <taxon>Andropogoneae</taxon>
        <taxon>Tripsacinae</taxon>
        <taxon>Zea</taxon>
    </lineage>
</organism>
<evidence type="ECO:0000256" key="4">
    <source>
        <dbReference type="ARBA" id="ARBA00023163"/>
    </source>
</evidence>
<proteinExistence type="evidence at transcript level"/>
<dbReference type="GO" id="GO:0046983">
    <property type="term" value="F:protein dimerization activity"/>
    <property type="evidence" value="ECO:0007669"/>
    <property type="project" value="InterPro"/>
</dbReference>
<dbReference type="ExpressionAtlas" id="B6SK50">
    <property type="expression patterns" value="baseline and differential"/>
</dbReference>
<dbReference type="PANTHER" id="PTHR31945:SF78">
    <property type="entry name" value="OS05G0337200 PROTEIN"/>
    <property type="match status" value="1"/>
</dbReference>
<accession>B6SK50</accession>
<comment type="similarity">
    <text evidence="2">Belongs to the bHLH protein family.</text>
</comment>
<dbReference type="InterPro" id="IPR054502">
    <property type="entry name" value="bHLH-TF_ACT-like_plant"/>
</dbReference>
<dbReference type="EMBL" id="EU953115">
    <property type="protein sequence ID" value="ACG25233.1"/>
    <property type="molecule type" value="mRNA"/>
</dbReference>
<keyword evidence="5" id="KW-0539">Nucleus</keyword>
<comment type="subcellular location">
    <subcellularLocation>
        <location evidence="1">Nucleus</location>
    </subcellularLocation>
</comment>
<evidence type="ECO:0000259" key="6">
    <source>
        <dbReference type="Pfam" id="PF22754"/>
    </source>
</evidence>
<name>B6SK50_MAIZE</name>
<dbReference type="InterPro" id="IPR051358">
    <property type="entry name" value="TF_AMS/ICE1/BHLH6-like"/>
</dbReference>
<evidence type="ECO:0000256" key="2">
    <source>
        <dbReference type="ARBA" id="ARBA00005510"/>
    </source>
</evidence>
<dbReference type="PANTHER" id="PTHR31945">
    <property type="entry name" value="TRANSCRIPTION FACTOR SCREAM2-RELATED"/>
    <property type="match status" value="1"/>
</dbReference>
<evidence type="ECO:0000313" key="7">
    <source>
        <dbReference type="EMBL" id="ACG25233.1"/>
    </source>
</evidence>
<dbReference type="SUPFAM" id="SSF47459">
    <property type="entry name" value="HLH, helix-loop-helix DNA-binding domain"/>
    <property type="match status" value="1"/>
</dbReference>
<dbReference type="Pfam" id="PF22754">
    <property type="entry name" value="bHLH-TF_ACT-like_plant"/>
    <property type="match status" value="1"/>
</dbReference>
<sequence length="209" mass="22449">MVSKEQNKRGALHEKLKILRSVTHSHAISHAVCALLYIYVPIPFSFSDHSYAVKLYATRVRVCVSRMQGDKVSIIADASSYIKELKQKIAKLSQEMASSSPQHATSVCQQQPSSSSVSVGVLLDKKGRFLVSVFMDESCGPPPAGLLASVLEAFDEIGLTVLEARATCAGSFRLEAVGEEVVVDGGLIVDAHAVEQAVVQAIKNCPANH</sequence>
<keyword evidence="4" id="KW-0804">Transcription</keyword>
<reference evidence="7" key="1">
    <citation type="journal article" date="2009" name="Plant Mol. Biol.">
        <title>Insights into corn genes derived from large-scale cDNA sequencing.</title>
        <authorList>
            <person name="Alexandrov N.N."/>
            <person name="Brover V.V."/>
            <person name="Freidin S."/>
            <person name="Troukhan M.E."/>
            <person name="Tatarinova T.V."/>
            <person name="Zhang H."/>
            <person name="Swaller T.J."/>
            <person name="Lu Y.P."/>
            <person name="Bouck J."/>
            <person name="Flavell R.B."/>
            <person name="Feldmann K.A."/>
        </authorList>
    </citation>
    <scope>NUCLEOTIDE SEQUENCE</scope>
</reference>
<protein>
    <recommendedName>
        <fullName evidence="6">Plant bHLH transcription factor ACT-like domain-containing protein</fullName>
    </recommendedName>
</protein>
<dbReference type="Gene3D" id="4.10.280.10">
    <property type="entry name" value="Helix-loop-helix DNA-binding domain"/>
    <property type="match status" value="1"/>
</dbReference>
<evidence type="ECO:0000256" key="5">
    <source>
        <dbReference type="ARBA" id="ARBA00023242"/>
    </source>
</evidence>
<dbReference type="AlphaFoldDB" id="B6SK50"/>
<evidence type="ECO:0000256" key="1">
    <source>
        <dbReference type="ARBA" id="ARBA00004123"/>
    </source>
</evidence>
<feature type="domain" description="Plant bHLH transcription factor ACT-like" evidence="6">
    <location>
        <begin position="124"/>
        <end position="203"/>
    </location>
</feature>
<dbReference type="GO" id="GO:0005634">
    <property type="term" value="C:nucleus"/>
    <property type="evidence" value="ECO:0007669"/>
    <property type="project" value="UniProtKB-SubCell"/>
</dbReference>
<dbReference type="InterPro" id="IPR036638">
    <property type="entry name" value="HLH_DNA-bd_sf"/>
</dbReference>